<dbReference type="PANTHER" id="PTHR30329:SF21">
    <property type="entry name" value="LIPOPROTEIN YIAD-RELATED"/>
    <property type="match status" value="1"/>
</dbReference>
<keyword evidence="8" id="KW-1185">Reference proteome</keyword>
<dbReference type="eggNOG" id="COG2885">
    <property type="taxonomic scope" value="Bacteria"/>
</dbReference>
<dbReference type="InterPro" id="IPR011990">
    <property type="entry name" value="TPR-like_helical_dom_sf"/>
</dbReference>
<dbReference type="SUPFAM" id="SSF48452">
    <property type="entry name" value="TPR-like"/>
    <property type="match status" value="1"/>
</dbReference>
<organism evidence="7 8">
    <name type="scientific">Fluviicola taffensis (strain DSM 16823 / NCIMB 13979 / RW262)</name>
    <dbReference type="NCBI Taxonomy" id="755732"/>
    <lineage>
        <taxon>Bacteria</taxon>
        <taxon>Pseudomonadati</taxon>
        <taxon>Bacteroidota</taxon>
        <taxon>Flavobacteriia</taxon>
        <taxon>Flavobacteriales</taxon>
        <taxon>Crocinitomicaceae</taxon>
        <taxon>Fluviicola</taxon>
    </lineage>
</organism>
<evidence type="ECO:0000313" key="8">
    <source>
        <dbReference type="Proteomes" id="UP000007463"/>
    </source>
</evidence>
<dbReference type="PANTHER" id="PTHR30329">
    <property type="entry name" value="STATOR ELEMENT OF FLAGELLAR MOTOR COMPLEX"/>
    <property type="match status" value="1"/>
</dbReference>
<dbReference type="AlphaFoldDB" id="F2IFE6"/>
<sequence>MIVRPTTKLIEVGLFNYCVMKLCKSTTVLIFLFPFLSFSQYDENRVSELINKGSESELVMESSIMIQEGYLYQAGQLVDKLLQMNPASSNYNYRRGFIYFEMSTDFVKAMPYLEKAVLKTDKKYDPFNTKELAAPVDAFFELGKCYHAAGNINKAEEFYNKFLESSIAKSNNVFFAKLYLEQCKVARTEFASPKNVYLKNIGSAVNTENPEFSPVISLDGSALYYTSRRKWANGASDKGLDSRYNLYPEDIYVSYRDFDSTWMQPVKLEFCDPLQNEATLAVSPDERRVYVYQDTKGNGDIFYSDFSTNKFQKVTHLDDKKINTNDWETHVTVSPDGQMLYFVSNRKGGMGGRDIYYCLKQKDSTWGNPVNAGPNINGPMDDESPFVSIDNGTLYFSSNGNKSMGGFDIFMSKLDSKGQWGPAMNLGSPINSTCDDLFYTTTTDGLTGYLTSIRVDGKGEKDIYEIKNNYLGVKNIAVFKGQINVIGGKPLPDDVYVNLKCVDCQNPYDRKLFPRIRDGVLMNSLEPCKEYEITFSYEKNGKKNFYSEKFKTDCTKEYSEVYREFWLDIDKQMIVKPYYIVGTITDSKTNAKLAGVSINLINKKTGEKLYQLPTNTAGSYKTDTLGGMKKGDNVEFALTLEKTGYITMTYDVPMTLGDNSEIRIDRSLAKNEAGTDIGLNVNPIYFDYNKWDIRPDAAKELDKIVEIMKKNPNIKIELGSHTDSRGKDDYNIKLSDQRAKASARYIVSKGIAAGRITGKGYGETKLKVSDEQINNMPKWDEKEKGHQLNRRTEFIIVK</sequence>
<dbReference type="Pfam" id="PF07676">
    <property type="entry name" value="PD40"/>
    <property type="match status" value="3"/>
</dbReference>
<evidence type="ECO:0000256" key="1">
    <source>
        <dbReference type="ARBA" id="ARBA00004442"/>
    </source>
</evidence>
<gene>
    <name evidence="7" type="ordered locus">Fluta_2650</name>
</gene>
<dbReference type="InterPro" id="IPR006665">
    <property type="entry name" value="OmpA-like"/>
</dbReference>
<dbReference type="InterPro" id="IPR011659">
    <property type="entry name" value="WD40"/>
</dbReference>
<evidence type="ECO:0000259" key="6">
    <source>
        <dbReference type="PROSITE" id="PS51123"/>
    </source>
</evidence>
<dbReference type="SUPFAM" id="SSF103088">
    <property type="entry name" value="OmpA-like"/>
    <property type="match status" value="1"/>
</dbReference>
<dbReference type="InterPro" id="IPR006664">
    <property type="entry name" value="OMP_bac"/>
</dbReference>
<keyword evidence="4" id="KW-0802">TPR repeat</keyword>
<dbReference type="PROSITE" id="PS50005">
    <property type="entry name" value="TPR"/>
    <property type="match status" value="1"/>
</dbReference>
<feature type="repeat" description="TPR" evidence="4">
    <location>
        <begin position="136"/>
        <end position="169"/>
    </location>
</feature>
<reference evidence="7 8" key="1">
    <citation type="journal article" date="2011" name="Stand. Genomic Sci.">
        <title>Complete genome sequence of the gliding freshwater bacterium Fluviicola taffensis type strain (RW262).</title>
        <authorList>
            <person name="Woyke T."/>
            <person name="Chertkov O."/>
            <person name="Lapidus A."/>
            <person name="Nolan M."/>
            <person name="Lucas S."/>
            <person name="Del Rio T.G."/>
            <person name="Tice H."/>
            <person name="Cheng J.F."/>
            <person name="Tapia R."/>
            <person name="Han C."/>
            <person name="Goodwin L."/>
            <person name="Pitluck S."/>
            <person name="Liolios K."/>
            <person name="Pagani I."/>
            <person name="Ivanova N."/>
            <person name="Huntemann M."/>
            <person name="Mavromatis K."/>
            <person name="Mikhailova N."/>
            <person name="Pati A."/>
            <person name="Chen A."/>
            <person name="Palaniappan K."/>
            <person name="Land M."/>
            <person name="Hauser L."/>
            <person name="Brambilla E.M."/>
            <person name="Rohde M."/>
            <person name="Mwirichia R."/>
            <person name="Sikorski J."/>
            <person name="Tindall B.J."/>
            <person name="Goker M."/>
            <person name="Bristow J."/>
            <person name="Eisen J.A."/>
            <person name="Markowitz V."/>
            <person name="Hugenholtz P."/>
            <person name="Klenk H.P."/>
            <person name="Kyrpides N.C."/>
        </authorList>
    </citation>
    <scope>NUCLEOTIDE SEQUENCE [LARGE SCALE GENOMIC DNA]</scope>
    <source>
        <strain evidence="8">DSM 16823 / RW262 / RW262</strain>
    </source>
</reference>
<reference evidence="8" key="2">
    <citation type="submission" date="2011-02" db="EMBL/GenBank/DDBJ databases">
        <title>The complete genome of Fluviicola taffensis DSM 16823.</title>
        <authorList>
            <consortium name="US DOE Joint Genome Institute (JGI-PGF)"/>
            <person name="Lucas S."/>
            <person name="Copeland A."/>
            <person name="Lapidus A."/>
            <person name="Bruce D."/>
            <person name="Goodwin L."/>
            <person name="Pitluck S."/>
            <person name="Kyrpides N."/>
            <person name="Mavromatis K."/>
            <person name="Ivanova N."/>
            <person name="Mikhailova N."/>
            <person name="Pagani I."/>
            <person name="Chertkov O."/>
            <person name="Detter J.C."/>
            <person name="Han C."/>
            <person name="Tapia R."/>
            <person name="Land M."/>
            <person name="Hauser L."/>
            <person name="Markowitz V."/>
            <person name="Cheng J.-F."/>
            <person name="Hugenholtz P."/>
            <person name="Woyke T."/>
            <person name="Wu D."/>
            <person name="Tindall B."/>
            <person name="Pomrenke H.G."/>
            <person name="Brambilla E."/>
            <person name="Klenk H.-P."/>
            <person name="Eisen J.A."/>
        </authorList>
    </citation>
    <scope>NUCLEOTIDE SEQUENCE [LARGE SCALE GENOMIC DNA]</scope>
    <source>
        <strain evidence="8">DSM 16823 / RW262 / RW262</strain>
    </source>
</reference>
<dbReference type="CDD" id="cd07185">
    <property type="entry name" value="OmpA_C-like"/>
    <property type="match status" value="1"/>
</dbReference>
<accession>F2IFE6</accession>
<protein>
    <submittedName>
        <fullName evidence="7">OmpA/MotB domain protein</fullName>
    </submittedName>
</protein>
<evidence type="ECO:0000256" key="5">
    <source>
        <dbReference type="PROSITE-ProRule" id="PRU00473"/>
    </source>
</evidence>
<dbReference type="KEGG" id="fte:Fluta_2650"/>
<dbReference type="PROSITE" id="PS51123">
    <property type="entry name" value="OMPA_2"/>
    <property type="match status" value="1"/>
</dbReference>
<dbReference type="EMBL" id="CP002542">
    <property type="protein sequence ID" value="AEA44631.1"/>
    <property type="molecule type" value="Genomic_DNA"/>
</dbReference>
<dbReference type="Gene3D" id="1.25.40.10">
    <property type="entry name" value="Tetratricopeptide repeat domain"/>
    <property type="match status" value="1"/>
</dbReference>
<dbReference type="Pfam" id="PF00691">
    <property type="entry name" value="OmpA"/>
    <property type="match status" value="1"/>
</dbReference>
<dbReference type="OrthoDB" id="9809364at2"/>
<dbReference type="eggNOG" id="COG0823">
    <property type="taxonomic scope" value="Bacteria"/>
</dbReference>
<evidence type="ECO:0000256" key="3">
    <source>
        <dbReference type="ARBA" id="ARBA00023237"/>
    </source>
</evidence>
<keyword evidence="3" id="KW-0998">Cell outer membrane</keyword>
<dbReference type="Gene3D" id="2.120.10.30">
    <property type="entry name" value="TolB, C-terminal domain"/>
    <property type="match status" value="1"/>
</dbReference>
<dbReference type="PRINTS" id="PR01021">
    <property type="entry name" value="OMPADOMAIN"/>
</dbReference>
<dbReference type="Proteomes" id="UP000007463">
    <property type="component" value="Chromosome"/>
</dbReference>
<dbReference type="SUPFAM" id="SSF82171">
    <property type="entry name" value="DPP6 N-terminal domain-like"/>
    <property type="match status" value="1"/>
</dbReference>
<evidence type="ECO:0000256" key="2">
    <source>
        <dbReference type="ARBA" id="ARBA00023136"/>
    </source>
</evidence>
<dbReference type="InterPro" id="IPR019734">
    <property type="entry name" value="TPR_rpt"/>
</dbReference>
<dbReference type="GO" id="GO:0009279">
    <property type="term" value="C:cell outer membrane"/>
    <property type="evidence" value="ECO:0007669"/>
    <property type="project" value="UniProtKB-SubCell"/>
</dbReference>
<keyword evidence="2 5" id="KW-0472">Membrane</keyword>
<name>F2IFE6_FLUTR</name>
<dbReference type="STRING" id="755732.Fluta_2650"/>
<dbReference type="InterPro" id="IPR050330">
    <property type="entry name" value="Bact_OuterMem_StrucFunc"/>
</dbReference>
<dbReference type="InterPro" id="IPR011042">
    <property type="entry name" value="6-blade_b-propeller_TolB-like"/>
</dbReference>
<comment type="subcellular location">
    <subcellularLocation>
        <location evidence="1">Cell outer membrane</location>
    </subcellularLocation>
</comment>
<dbReference type="Gene3D" id="3.30.1330.60">
    <property type="entry name" value="OmpA-like domain"/>
    <property type="match status" value="1"/>
</dbReference>
<proteinExistence type="predicted"/>
<evidence type="ECO:0000313" key="7">
    <source>
        <dbReference type="EMBL" id="AEA44631.1"/>
    </source>
</evidence>
<feature type="domain" description="OmpA-like" evidence="6">
    <location>
        <begin position="673"/>
        <end position="798"/>
    </location>
</feature>
<dbReference type="HOGENOM" id="CLU_014978_0_0_10"/>
<dbReference type="InterPro" id="IPR036737">
    <property type="entry name" value="OmpA-like_sf"/>
</dbReference>
<evidence type="ECO:0000256" key="4">
    <source>
        <dbReference type="PROSITE-ProRule" id="PRU00339"/>
    </source>
</evidence>